<feature type="region of interest" description="Disordered" evidence="1">
    <location>
        <begin position="408"/>
        <end position="531"/>
    </location>
</feature>
<feature type="region of interest" description="Disordered" evidence="1">
    <location>
        <begin position="544"/>
        <end position="568"/>
    </location>
</feature>
<feature type="compositionally biased region" description="Low complexity" evidence="1">
    <location>
        <begin position="447"/>
        <end position="458"/>
    </location>
</feature>
<keyword evidence="2" id="KW-0472">Membrane</keyword>
<feature type="region of interest" description="Disordered" evidence="1">
    <location>
        <begin position="668"/>
        <end position="690"/>
    </location>
</feature>
<dbReference type="GeneID" id="71982557"/>
<keyword evidence="2" id="KW-1133">Transmembrane helix</keyword>
<dbReference type="Pfam" id="PF18596">
    <property type="entry name" value="Sld7_C"/>
    <property type="match status" value="1"/>
</dbReference>
<dbReference type="EMBL" id="CP090164">
    <property type="protein sequence ID" value="UJO14490.1"/>
    <property type="molecule type" value="Genomic_DNA"/>
</dbReference>
<feature type="compositionally biased region" description="Basic and acidic residues" evidence="1">
    <location>
        <begin position="681"/>
        <end position="690"/>
    </location>
</feature>
<proteinExistence type="predicted"/>
<reference evidence="4" key="2">
    <citation type="journal article" date="2022" name="Microb. Genom.">
        <title>A chromosome-scale genome assembly of the tomato pathogen Cladosporium fulvum reveals a compartmentalized genome architecture and the presence of a dispensable chromosome.</title>
        <authorList>
            <person name="Zaccaron A.Z."/>
            <person name="Chen L.H."/>
            <person name="Samaras A."/>
            <person name="Stergiopoulos I."/>
        </authorList>
    </citation>
    <scope>NUCLEOTIDE SEQUENCE</scope>
    <source>
        <strain evidence="4">Race5_Kim</strain>
    </source>
</reference>
<feature type="compositionally biased region" description="Basic residues" evidence="1">
    <location>
        <begin position="544"/>
        <end position="555"/>
    </location>
</feature>
<dbReference type="Proteomes" id="UP000756132">
    <property type="component" value="Chromosome 2"/>
</dbReference>
<evidence type="ECO:0000313" key="4">
    <source>
        <dbReference type="EMBL" id="UJO14490.1"/>
    </source>
</evidence>
<feature type="compositionally biased region" description="Polar residues" evidence="1">
    <location>
        <begin position="500"/>
        <end position="516"/>
    </location>
</feature>
<evidence type="ECO:0000259" key="3">
    <source>
        <dbReference type="Pfam" id="PF18596"/>
    </source>
</evidence>
<feature type="compositionally biased region" description="Polar residues" evidence="1">
    <location>
        <begin position="467"/>
        <end position="487"/>
    </location>
</feature>
<feature type="transmembrane region" description="Helical" evidence="2">
    <location>
        <begin position="32"/>
        <end position="49"/>
    </location>
</feature>
<name>A0A9Q8P5U6_PASFU</name>
<feature type="compositionally biased region" description="Basic and acidic residues" evidence="1">
    <location>
        <begin position="424"/>
        <end position="433"/>
    </location>
</feature>
<gene>
    <name evidence="4" type="ORF">CLAFUR5_02679</name>
</gene>
<dbReference type="InterPro" id="IPR041260">
    <property type="entry name" value="Sld7_C"/>
</dbReference>
<dbReference type="KEGG" id="ffu:CLAFUR5_02679"/>
<evidence type="ECO:0000313" key="5">
    <source>
        <dbReference type="Proteomes" id="UP000756132"/>
    </source>
</evidence>
<evidence type="ECO:0000256" key="2">
    <source>
        <dbReference type="SAM" id="Phobius"/>
    </source>
</evidence>
<protein>
    <recommendedName>
        <fullName evidence="3">Sld7 C-terminal domain-containing protein</fullName>
    </recommendedName>
</protein>
<dbReference type="RefSeq" id="XP_047758856.1">
    <property type="nucleotide sequence ID" value="XM_047901827.1"/>
</dbReference>
<sequence>MPARASALAFAPALSFAFPSSSSRYFRRDFFAALAFFFLAFSAFNAVRLRGPFSSSSSLSPNIRRAFFRFCSRLRVSWLFTTTPVGKCFSCTADEVLLIFCPPGPLPFRNDSVISDSGITIRGGSGFSRCAVWTEKGRTRSHRIALVAGWPTRFDRSITITVHRREGLVVPELRRHISESLARSGRATFALGTIASASTFCCLCSPRSSFVMIAIWQGSLALGNDALLQGLSLSRSKDEQQPCVAPGTELELLSVVRTLQVPLYMSLGKPFVVTSSHAETEQWFSAILLGQHHDDTTAWWRSAATDSSLGILVAVKSAIAELPGPKITELLFYAAKETFNEAGLPSPPKSSTGNQDMAKDTIRLYALPLSSDLHHRAARDEPTPPPTPQHSSDEVDAVFLPLAEKQDLATAETINRPPVRKRKSVNETFDKAAERRHKARRKGGEGVAAAAATKTETTLQDLKHRPSISNNQVPVQNRPLSRSSSVASAKPHLGREPSVSAATKASALSQVQTASAAGSPEKATTESKNKDLVSKVVMAGMRLHGLHQSKRRRSRANSTVASPTAEASFEEIDAERQNDEDFKLIYHQVYKGTCFAFRSHIAAVPLHSRTDAVRDTVDRLLAIFCSDPLTVAVTESADDYTPGGRKVFGSSALPESKYDNPFVQAAAAETTSKTNTPCSRKPKDDLRGLG</sequence>
<reference evidence="4" key="1">
    <citation type="submission" date="2021-12" db="EMBL/GenBank/DDBJ databases">
        <authorList>
            <person name="Zaccaron A."/>
            <person name="Stergiopoulos I."/>
        </authorList>
    </citation>
    <scope>NUCLEOTIDE SEQUENCE</scope>
    <source>
        <strain evidence="4">Race5_Kim</strain>
    </source>
</reference>
<evidence type="ECO:0000256" key="1">
    <source>
        <dbReference type="SAM" id="MobiDB-lite"/>
    </source>
</evidence>
<accession>A0A9Q8P5U6</accession>
<organism evidence="4 5">
    <name type="scientific">Passalora fulva</name>
    <name type="common">Tomato leaf mold</name>
    <name type="synonym">Cladosporium fulvum</name>
    <dbReference type="NCBI Taxonomy" id="5499"/>
    <lineage>
        <taxon>Eukaryota</taxon>
        <taxon>Fungi</taxon>
        <taxon>Dikarya</taxon>
        <taxon>Ascomycota</taxon>
        <taxon>Pezizomycotina</taxon>
        <taxon>Dothideomycetes</taxon>
        <taxon>Dothideomycetidae</taxon>
        <taxon>Mycosphaerellales</taxon>
        <taxon>Mycosphaerellaceae</taxon>
        <taxon>Fulvia</taxon>
    </lineage>
</organism>
<keyword evidence="5" id="KW-1185">Reference proteome</keyword>
<dbReference type="OrthoDB" id="4205424at2759"/>
<feature type="compositionally biased region" description="Polar residues" evidence="1">
    <location>
        <begin position="669"/>
        <end position="678"/>
    </location>
</feature>
<dbReference type="AlphaFoldDB" id="A0A9Q8P5U6"/>
<keyword evidence="2" id="KW-0812">Transmembrane</keyword>
<feature type="domain" description="Sld7 C-terminal" evidence="3">
    <location>
        <begin position="526"/>
        <end position="625"/>
    </location>
</feature>